<dbReference type="PROSITE" id="PS50112">
    <property type="entry name" value="PAS"/>
    <property type="match status" value="1"/>
</dbReference>
<dbReference type="PRINTS" id="PR00038">
    <property type="entry name" value="HTHLUXR"/>
</dbReference>
<dbReference type="CDD" id="cd06170">
    <property type="entry name" value="LuxR_C_like"/>
    <property type="match status" value="1"/>
</dbReference>
<accession>A0ABV9BWX0</accession>
<feature type="domain" description="PAC" evidence="4">
    <location>
        <begin position="339"/>
        <end position="389"/>
    </location>
</feature>
<dbReference type="SMART" id="SM00091">
    <property type="entry name" value="PAS"/>
    <property type="match status" value="3"/>
</dbReference>
<name>A0ABV9BWX0_9GAMM</name>
<dbReference type="PANTHER" id="PTHR43214">
    <property type="entry name" value="TWO-COMPONENT RESPONSE REGULATOR"/>
    <property type="match status" value="1"/>
</dbReference>
<organism evidence="5 6">
    <name type="scientific">Dyella halodurans</name>
    <dbReference type="NCBI Taxonomy" id="1920171"/>
    <lineage>
        <taxon>Bacteria</taxon>
        <taxon>Pseudomonadati</taxon>
        <taxon>Pseudomonadota</taxon>
        <taxon>Gammaproteobacteria</taxon>
        <taxon>Lysobacterales</taxon>
        <taxon>Rhodanobacteraceae</taxon>
        <taxon>Dyella</taxon>
    </lineage>
</organism>
<dbReference type="InterPro" id="IPR036388">
    <property type="entry name" value="WH-like_DNA-bd_sf"/>
</dbReference>
<dbReference type="InterPro" id="IPR000700">
    <property type="entry name" value="PAS-assoc_C"/>
</dbReference>
<dbReference type="SUPFAM" id="SSF55785">
    <property type="entry name" value="PYP-like sensor domain (PAS domain)"/>
    <property type="match status" value="3"/>
</dbReference>
<dbReference type="InterPro" id="IPR000014">
    <property type="entry name" value="PAS"/>
</dbReference>
<dbReference type="SUPFAM" id="SSF46894">
    <property type="entry name" value="C-terminal effector domain of the bipartite response regulators"/>
    <property type="match status" value="1"/>
</dbReference>
<protein>
    <submittedName>
        <fullName evidence="5">PAS domain S-box protein</fullName>
    </submittedName>
</protein>
<dbReference type="Pfam" id="PF00196">
    <property type="entry name" value="GerE"/>
    <property type="match status" value="1"/>
</dbReference>
<dbReference type="InterPro" id="IPR000792">
    <property type="entry name" value="Tscrpt_reg_LuxR_C"/>
</dbReference>
<dbReference type="PROSITE" id="PS50043">
    <property type="entry name" value="HTH_LUXR_2"/>
    <property type="match status" value="1"/>
</dbReference>
<keyword evidence="1" id="KW-0238">DNA-binding</keyword>
<reference evidence="6" key="1">
    <citation type="journal article" date="2019" name="Int. J. Syst. Evol. Microbiol.">
        <title>The Global Catalogue of Microorganisms (GCM) 10K type strain sequencing project: providing services to taxonomists for standard genome sequencing and annotation.</title>
        <authorList>
            <consortium name="The Broad Institute Genomics Platform"/>
            <consortium name="The Broad Institute Genome Sequencing Center for Infectious Disease"/>
            <person name="Wu L."/>
            <person name="Ma J."/>
        </authorList>
    </citation>
    <scope>NUCLEOTIDE SEQUENCE [LARGE SCALE GENOMIC DNA]</scope>
    <source>
        <strain evidence="6">CCM 4481</strain>
    </source>
</reference>
<gene>
    <name evidence="5" type="ORF">ACFO5W_00745</name>
</gene>
<dbReference type="NCBIfam" id="TIGR00229">
    <property type="entry name" value="sensory_box"/>
    <property type="match status" value="2"/>
</dbReference>
<dbReference type="RefSeq" id="WP_266149943.1">
    <property type="nucleotide sequence ID" value="NZ_CP064028.1"/>
</dbReference>
<feature type="domain" description="PAS" evidence="3">
    <location>
        <begin position="265"/>
        <end position="341"/>
    </location>
</feature>
<dbReference type="PANTHER" id="PTHR43214:SF38">
    <property type="entry name" value="NITRATE_NITRITE RESPONSE REGULATOR PROTEIN NARL"/>
    <property type="match status" value="1"/>
</dbReference>
<dbReference type="SMART" id="SM00421">
    <property type="entry name" value="HTH_LUXR"/>
    <property type="match status" value="1"/>
</dbReference>
<dbReference type="CDD" id="cd00130">
    <property type="entry name" value="PAS"/>
    <property type="match status" value="2"/>
</dbReference>
<evidence type="ECO:0000259" key="2">
    <source>
        <dbReference type="PROSITE" id="PS50043"/>
    </source>
</evidence>
<dbReference type="Gene3D" id="3.30.450.20">
    <property type="entry name" value="PAS domain"/>
    <property type="match status" value="3"/>
</dbReference>
<proteinExistence type="predicted"/>
<evidence type="ECO:0000313" key="5">
    <source>
        <dbReference type="EMBL" id="MFC4525148.1"/>
    </source>
</evidence>
<dbReference type="Gene3D" id="1.10.10.10">
    <property type="entry name" value="Winged helix-like DNA-binding domain superfamily/Winged helix DNA-binding domain"/>
    <property type="match status" value="1"/>
</dbReference>
<dbReference type="Proteomes" id="UP001595961">
    <property type="component" value="Unassembled WGS sequence"/>
</dbReference>
<evidence type="ECO:0000259" key="4">
    <source>
        <dbReference type="PROSITE" id="PS50113"/>
    </source>
</evidence>
<feature type="domain" description="HTH luxR-type" evidence="2">
    <location>
        <begin position="421"/>
        <end position="486"/>
    </location>
</feature>
<evidence type="ECO:0000256" key="1">
    <source>
        <dbReference type="ARBA" id="ARBA00023125"/>
    </source>
</evidence>
<dbReference type="Pfam" id="PF13426">
    <property type="entry name" value="PAS_9"/>
    <property type="match status" value="2"/>
</dbReference>
<sequence>MGAKTSRPKVDRGQLQQIVAGLTEGILLLDPDHSIVWANETALAIHGVDKLADLGATATQYRKHFILTYRNHHALKAAQYPIERVLRGELFRDVVVQVTRPDDEDFYRVHQTRSLVLTNAASLGESMVLVMQDVTDRYNAEDRFERAFNANPAPALICRLSDLRYIKVNQGFLEMTAYDRDDIIDHSMYELDVLEKADGREAAVQCLQEWTTIAQREAVLRLPDGEEKFVIVAGQPIEIEEDDCMLFTFIDLEARKKAEISLAHSEERFSKAFRLAPVPMMVCALPELRIIEVNAAFSTVTGHVTDDILGKTTTELHLWSDPKLYRELQARLDAQEAVREQEIALRTREGAIIDCLFSGEPVVIQDQPCVLCVAQDITERKRSEMDLIAAIDAVMQDASWFSRTLMEKLAQVRDSGKGSHATSELDDLTPREREVLVLLCKGHSDEDIATSLQLSRNTVRNHVATLYGKIGVNRRSAAVIWGRERGVVGY</sequence>
<dbReference type="PROSITE" id="PS50113">
    <property type="entry name" value="PAC"/>
    <property type="match status" value="1"/>
</dbReference>
<evidence type="ECO:0000259" key="3">
    <source>
        <dbReference type="PROSITE" id="PS50112"/>
    </source>
</evidence>
<dbReference type="EMBL" id="JBHSGA010000003">
    <property type="protein sequence ID" value="MFC4525148.1"/>
    <property type="molecule type" value="Genomic_DNA"/>
</dbReference>
<comment type="caution">
    <text evidence="5">The sequence shown here is derived from an EMBL/GenBank/DDBJ whole genome shotgun (WGS) entry which is preliminary data.</text>
</comment>
<dbReference type="InterPro" id="IPR039420">
    <property type="entry name" value="WalR-like"/>
</dbReference>
<dbReference type="InterPro" id="IPR035965">
    <property type="entry name" value="PAS-like_dom_sf"/>
</dbReference>
<dbReference type="SMART" id="SM00086">
    <property type="entry name" value="PAC"/>
    <property type="match status" value="3"/>
</dbReference>
<dbReference type="InterPro" id="IPR016032">
    <property type="entry name" value="Sig_transdc_resp-reg_C-effctor"/>
</dbReference>
<dbReference type="Pfam" id="PF13188">
    <property type="entry name" value="PAS_8"/>
    <property type="match status" value="1"/>
</dbReference>
<keyword evidence="6" id="KW-1185">Reference proteome</keyword>
<evidence type="ECO:0000313" key="6">
    <source>
        <dbReference type="Proteomes" id="UP001595961"/>
    </source>
</evidence>
<dbReference type="InterPro" id="IPR001610">
    <property type="entry name" value="PAC"/>
</dbReference>